<name>A0ACC0VD20_9HYPO</name>
<evidence type="ECO:0000313" key="2">
    <source>
        <dbReference type="Proteomes" id="UP001163324"/>
    </source>
</evidence>
<gene>
    <name evidence="1" type="ORF">N3K66_000828</name>
</gene>
<proteinExistence type="predicted"/>
<keyword evidence="2" id="KW-1185">Reference proteome</keyword>
<organism evidence="1 2">
    <name type="scientific">Trichothecium roseum</name>
    <dbReference type="NCBI Taxonomy" id="47278"/>
    <lineage>
        <taxon>Eukaryota</taxon>
        <taxon>Fungi</taxon>
        <taxon>Dikarya</taxon>
        <taxon>Ascomycota</taxon>
        <taxon>Pezizomycotina</taxon>
        <taxon>Sordariomycetes</taxon>
        <taxon>Hypocreomycetidae</taxon>
        <taxon>Hypocreales</taxon>
        <taxon>Hypocreales incertae sedis</taxon>
        <taxon>Trichothecium</taxon>
    </lineage>
</organism>
<reference evidence="1" key="1">
    <citation type="submission" date="2022-10" db="EMBL/GenBank/DDBJ databases">
        <title>Complete Genome of Trichothecium roseum strain YXFP-22015, a Plant Pathogen Isolated from Citrus.</title>
        <authorList>
            <person name="Wang Y."/>
            <person name="Zhu L."/>
        </authorList>
    </citation>
    <scope>NUCLEOTIDE SEQUENCE</scope>
    <source>
        <strain evidence="1">YXFP-22015</strain>
    </source>
</reference>
<evidence type="ECO:0000313" key="1">
    <source>
        <dbReference type="EMBL" id="KAI9904299.1"/>
    </source>
</evidence>
<comment type="caution">
    <text evidence="1">The sequence shown here is derived from an EMBL/GenBank/DDBJ whole genome shotgun (WGS) entry which is preliminary data.</text>
</comment>
<protein>
    <submittedName>
        <fullName evidence="1">Uncharacterized protein</fullName>
    </submittedName>
</protein>
<accession>A0ACC0VD20</accession>
<sequence>MSTSAGHDEATGRIEALLSWAEPRGIKLNGIAPKPLPGRGIGIIATRDIKVGEEVLHVPAASLRTIANTPERIKGPLKGASVHAILACALHFDLASSSPSSPSPENRDFVPWRDVFPSERDVRSSLPLCWDARLQSLLPHTAAGLLAKQRAKFEADLAAVQAAFPSPSPSLSSGTGPAGAVGIGRQAYLYAWLLVNTRTFYHTTPATERGKTRREDRMALQPVADLLNHSPTRGCGVSYDARGFRITARADHVPGDEVFIQYGPHGNDFLLTEYGFVLGGEAGANPFDEACLDEHVLPRLGAAEARMLRREGFHGGYMLDAETTACYRTQVALRCALLPEPRWRDFLDGLRPEDEDQAEVDALLHGPVLGGLEAGVHEALARVDAMGARTVDEASRALLRERWLQIKQLVVLARHRAASS</sequence>
<dbReference type="EMBL" id="CM047940">
    <property type="protein sequence ID" value="KAI9904299.1"/>
    <property type="molecule type" value="Genomic_DNA"/>
</dbReference>
<dbReference type="Proteomes" id="UP001163324">
    <property type="component" value="Chromosome 1"/>
</dbReference>